<dbReference type="Proteomes" id="UP001060085">
    <property type="component" value="Linkage Group LG08"/>
</dbReference>
<accession>A0ACB9ZNG2</accession>
<proteinExistence type="predicted"/>
<keyword evidence="2" id="KW-1185">Reference proteome</keyword>
<dbReference type="EMBL" id="CM044708">
    <property type="protein sequence ID" value="KAI5649234.1"/>
    <property type="molecule type" value="Genomic_DNA"/>
</dbReference>
<sequence>MELGRMFRSASYTWRSLLDGYRMLKKGLTWELGDVGVIRFWLEDGNLNCEETNIVSIVDVDEINCDVLSPLSCKDVVSMLLKSVEEVMIGISNRDSLVRIVISSEEDAFKLYNDHAFRMGFRVRKGNQKFRLFLNGGVMQIWKIFDVTKVTSILDKYILKRWKKDIYLSGGSTGVGDARKSSKNDIVGSSVWRRRMLRKFSDLISASELNMNAQECIEEGSVGRRAKGVHNVRKKSIVEIKCNQVRGKRKSTLMRASRIKAVVQLSPMKGKDLNAPSSECQLNLGIYNSSNAETSSDSETFTNFMQIL</sequence>
<evidence type="ECO:0000313" key="2">
    <source>
        <dbReference type="Proteomes" id="UP001060085"/>
    </source>
</evidence>
<reference evidence="2" key="1">
    <citation type="journal article" date="2023" name="Nat. Plants">
        <title>Single-cell RNA sequencing provides a high-resolution roadmap for understanding the multicellular compartmentation of specialized metabolism.</title>
        <authorList>
            <person name="Sun S."/>
            <person name="Shen X."/>
            <person name="Li Y."/>
            <person name="Li Y."/>
            <person name="Wang S."/>
            <person name="Li R."/>
            <person name="Zhang H."/>
            <person name="Shen G."/>
            <person name="Guo B."/>
            <person name="Wei J."/>
            <person name="Xu J."/>
            <person name="St-Pierre B."/>
            <person name="Chen S."/>
            <person name="Sun C."/>
        </authorList>
    </citation>
    <scope>NUCLEOTIDE SEQUENCE [LARGE SCALE GENOMIC DNA]</scope>
</reference>
<gene>
    <name evidence="1" type="ORF">M9H77_35239</name>
</gene>
<comment type="caution">
    <text evidence="1">The sequence shown here is derived from an EMBL/GenBank/DDBJ whole genome shotgun (WGS) entry which is preliminary data.</text>
</comment>
<name>A0ACB9ZNG2_CATRO</name>
<organism evidence="1 2">
    <name type="scientific">Catharanthus roseus</name>
    <name type="common">Madagascar periwinkle</name>
    <name type="synonym">Vinca rosea</name>
    <dbReference type="NCBI Taxonomy" id="4058"/>
    <lineage>
        <taxon>Eukaryota</taxon>
        <taxon>Viridiplantae</taxon>
        <taxon>Streptophyta</taxon>
        <taxon>Embryophyta</taxon>
        <taxon>Tracheophyta</taxon>
        <taxon>Spermatophyta</taxon>
        <taxon>Magnoliopsida</taxon>
        <taxon>eudicotyledons</taxon>
        <taxon>Gunneridae</taxon>
        <taxon>Pentapetalae</taxon>
        <taxon>asterids</taxon>
        <taxon>lamiids</taxon>
        <taxon>Gentianales</taxon>
        <taxon>Apocynaceae</taxon>
        <taxon>Rauvolfioideae</taxon>
        <taxon>Vinceae</taxon>
        <taxon>Catharanthinae</taxon>
        <taxon>Catharanthus</taxon>
    </lineage>
</organism>
<protein>
    <submittedName>
        <fullName evidence="1">Uncharacterized protein</fullName>
    </submittedName>
</protein>
<evidence type="ECO:0000313" key="1">
    <source>
        <dbReference type="EMBL" id="KAI5649234.1"/>
    </source>
</evidence>